<name>A0A1M5JVW9_9ALTE</name>
<proteinExistence type="inferred from homology"/>
<accession>A0A1M5JVW9</accession>
<keyword evidence="14" id="KW-1185">Reference proteome</keyword>
<organism evidence="13 14">
    <name type="scientific">Marisediminitalea aggregata</name>
    <dbReference type="NCBI Taxonomy" id="634436"/>
    <lineage>
        <taxon>Bacteria</taxon>
        <taxon>Pseudomonadati</taxon>
        <taxon>Pseudomonadota</taxon>
        <taxon>Gammaproteobacteria</taxon>
        <taxon>Alteromonadales</taxon>
        <taxon>Alteromonadaceae</taxon>
        <taxon>Marisediminitalea</taxon>
    </lineage>
</organism>
<evidence type="ECO:0000256" key="3">
    <source>
        <dbReference type="ARBA" id="ARBA00022448"/>
    </source>
</evidence>
<keyword evidence="3 10" id="KW-0813">Transport</keyword>
<dbReference type="GO" id="GO:0055085">
    <property type="term" value="P:transmembrane transport"/>
    <property type="evidence" value="ECO:0007669"/>
    <property type="project" value="InterPro"/>
</dbReference>
<keyword evidence="9" id="KW-0472">Membrane</keyword>
<evidence type="ECO:0000313" key="13">
    <source>
        <dbReference type="EMBL" id="SHG44545.1"/>
    </source>
</evidence>
<dbReference type="GO" id="GO:0030288">
    <property type="term" value="C:outer membrane-bounded periplasmic space"/>
    <property type="evidence" value="ECO:0007669"/>
    <property type="project" value="InterPro"/>
</dbReference>
<dbReference type="GO" id="GO:0031992">
    <property type="term" value="F:energy transducer activity"/>
    <property type="evidence" value="ECO:0007669"/>
    <property type="project" value="InterPro"/>
</dbReference>
<dbReference type="InterPro" id="IPR003538">
    <property type="entry name" value="TonB"/>
</dbReference>
<evidence type="ECO:0000256" key="8">
    <source>
        <dbReference type="ARBA" id="ARBA00022989"/>
    </source>
</evidence>
<keyword evidence="4 10" id="KW-1003">Cell membrane</keyword>
<evidence type="ECO:0000256" key="10">
    <source>
        <dbReference type="RuleBase" id="RU362123"/>
    </source>
</evidence>
<dbReference type="GO" id="GO:0015031">
    <property type="term" value="P:protein transport"/>
    <property type="evidence" value="ECO:0007669"/>
    <property type="project" value="UniProtKB-UniRule"/>
</dbReference>
<dbReference type="GO" id="GO:0015891">
    <property type="term" value="P:siderophore transport"/>
    <property type="evidence" value="ECO:0007669"/>
    <property type="project" value="InterPro"/>
</dbReference>
<gene>
    <name evidence="13" type="ORF">SAMN05216361_2272</name>
</gene>
<keyword evidence="6" id="KW-0812">Transmembrane</keyword>
<evidence type="ECO:0000256" key="1">
    <source>
        <dbReference type="ARBA" id="ARBA00004383"/>
    </source>
</evidence>
<reference evidence="14" key="1">
    <citation type="submission" date="2016-11" db="EMBL/GenBank/DDBJ databases">
        <authorList>
            <person name="Varghese N."/>
            <person name="Submissions S."/>
        </authorList>
    </citation>
    <scope>NUCLEOTIDE SEQUENCE [LARGE SCALE GENOMIC DNA]</scope>
    <source>
        <strain evidence="14">CGMCC 1.8995</strain>
    </source>
</reference>
<evidence type="ECO:0000256" key="2">
    <source>
        <dbReference type="ARBA" id="ARBA00006555"/>
    </source>
</evidence>
<evidence type="ECO:0000256" key="6">
    <source>
        <dbReference type="ARBA" id="ARBA00022692"/>
    </source>
</evidence>
<feature type="domain" description="TonB C-terminal" evidence="12">
    <location>
        <begin position="130"/>
        <end position="222"/>
    </location>
</feature>
<evidence type="ECO:0000256" key="11">
    <source>
        <dbReference type="SAM" id="MobiDB-lite"/>
    </source>
</evidence>
<dbReference type="SUPFAM" id="SSF74653">
    <property type="entry name" value="TolA/TonB C-terminal domain"/>
    <property type="match status" value="1"/>
</dbReference>
<comment type="subcellular location">
    <subcellularLocation>
        <location evidence="1 10">Cell inner membrane</location>
        <topology evidence="1 10">Single-pass membrane protein</topology>
        <orientation evidence="1 10">Periplasmic side</orientation>
    </subcellularLocation>
</comment>
<keyword evidence="5 10" id="KW-0997">Cell inner membrane</keyword>
<keyword evidence="10" id="KW-0735">Signal-anchor</keyword>
<dbReference type="InterPro" id="IPR051045">
    <property type="entry name" value="TonB-dependent_transducer"/>
</dbReference>
<dbReference type="PROSITE" id="PS52015">
    <property type="entry name" value="TONB_CTD"/>
    <property type="match status" value="1"/>
</dbReference>
<comment type="similarity">
    <text evidence="2 10">Belongs to the TonB family.</text>
</comment>
<dbReference type="STRING" id="634436.SAMN05216361_2272"/>
<evidence type="ECO:0000259" key="12">
    <source>
        <dbReference type="PROSITE" id="PS52015"/>
    </source>
</evidence>
<evidence type="ECO:0000256" key="5">
    <source>
        <dbReference type="ARBA" id="ARBA00022519"/>
    </source>
</evidence>
<dbReference type="Gene3D" id="3.30.2420.10">
    <property type="entry name" value="TonB"/>
    <property type="match status" value="1"/>
</dbReference>
<dbReference type="Proteomes" id="UP000184520">
    <property type="component" value="Unassembled WGS sequence"/>
</dbReference>
<dbReference type="AlphaFoldDB" id="A0A1M5JVW9"/>
<evidence type="ECO:0000256" key="4">
    <source>
        <dbReference type="ARBA" id="ARBA00022475"/>
    </source>
</evidence>
<dbReference type="GO" id="GO:0005886">
    <property type="term" value="C:plasma membrane"/>
    <property type="evidence" value="ECO:0007669"/>
    <property type="project" value="UniProtKB-SubCell"/>
</dbReference>
<dbReference type="OrthoDB" id="1628901at2"/>
<comment type="function">
    <text evidence="10">Interacts with outer membrane receptor proteins that carry out high-affinity binding and energy dependent uptake into the periplasmic space of specific substrates. It could act to transduce energy from the cytoplasmic membrane to specific energy-requiring processes in the outer membrane, resulting in the release into the periplasm of ligands bound by these outer membrane proteins.</text>
</comment>
<dbReference type="Pfam" id="PF03544">
    <property type="entry name" value="TonB_C"/>
    <property type="match status" value="1"/>
</dbReference>
<dbReference type="PRINTS" id="PR01374">
    <property type="entry name" value="TONBPROTEIN"/>
</dbReference>
<dbReference type="EMBL" id="FQWD01000003">
    <property type="protein sequence ID" value="SHG44545.1"/>
    <property type="molecule type" value="Genomic_DNA"/>
</dbReference>
<dbReference type="InterPro" id="IPR006260">
    <property type="entry name" value="TonB/TolA_C"/>
</dbReference>
<dbReference type="PANTHER" id="PTHR33446:SF14">
    <property type="entry name" value="PROTEIN TONB"/>
    <property type="match status" value="1"/>
</dbReference>
<feature type="region of interest" description="Disordered" evidence="11">
    <location>
        <begin position="82"/>
        <end position="112"/>
    </location>
</feature>
<evidence type="ECO:0000313" key="14">
    <source>
        <dbReference type="Proteomes" id="UP000184520"/>
    </source>
</evidence>
<evidence type="ECO:0000256" key="7">
    <source>
        <dbReference type="ARBA" id="ARBA00022927"/>
    </source>
</evidence>
<dbReference type="RefSeq" id="WP_084526434.1">
    <property type="nucleotide sequence ID" value="NZ_FQWD01000003.1"/>
</dbReference>
<dbReference type="PANTHER" id="PTHR33446">
    <property type="entry name" value="PROTEIN TONB-RELATED"/>
    <property type="match status" value="1"/>
</dbReference>
<protein>
    <recommendedName>
        <fullName evidence="10">Protein TonB</fullName>
    </recommendedName>
</protein>
<dbReference type="InterPro" id="IPR037682">
    <property type="entry name" value="TonB_C"/>
</dbReference>
<evidence type="ECO:0000256" key="9">
    <source>
        <dbReference type="ARBA" id="ARBA00023136"/>
    </source>
</evidence>
<sequence>MQTNIATPTPHAIPANSLVVPGSVKTLTHIALAGAVTFGLFVMMAKLIEQNAEVPVPTETPVLANIVLDVEETKTQVRPKIKPMPEPVKAPETKPTIPPQDPGPTNTNFNVDPVTVNTEVTINTTMGNGTQDMMARPIVRVDPSYPPDAARDGVEGWVKLAFDLTPQGSVANISILDAEPKRVFDREARRALAKWKYQPRVEKGVPMAQTGLQVILTFALEQ</sequence>
<dbReference type="NCBIfam" id="TIGR01352">
    <property type="entry name" value="tonB_Cterm"/>
    <property type="match status" value="1"/>
</dbReference>
<keyword evidence="7 10" id="KW-0653">Protein transport</keyword>
<keyword evidence="8" id="KW-1133">Transmembrane helix</keyword>